<accession>A0ABQ7FI05</accession>
<evidence type="ECO:0000313" key="2">
    <source>
        <dbReference type="Proteomes" id="UP000621266"/>
    </source>
</evidence>
<keyword evidence="2" id="KW-1185">Reference proteome</keyword>
<gene>
    <name evidence="1" type="ORF">GCU69_13070</name>
</gene>
<sequence>MTELGGTVLEQMWLGSPTPHRVRCAEGHETTTRPNSVQRGKGICRYCAGQTWDAFYVVRDPDTNTVKFGITSGDPRPRLRTHAADGLTDVIRLHTDMPGTAAPDLERRIINALRDAGETPVRGREYYPARVLATVLDIADGALRA</sequence>
<dbReference type="RefSeq" id="WP_156206107.1">
    <property type="nucleotide sequence ID" value="NZ_WHPN01000268.1"/>
</dbReference>
<proteinExistence type="predicted"/>
<name>A0ABQ7FI05_9ACTN</name>
<dbReference type="EMBL" id="WHPN01000268">
    <property type="protein sequence ID" value="KAF4408624.1"/>
    <property type="molecule type" value="Genomic_DNA"/>
</dbReference>
<dbReference type="Proteomes" id="UP000621266">
    <property type="component" value="Unassembled WGS sequence"/>
</dbReference>
<organism evidence="1 2">
    <name type="scientific">Streptomyces lycii</name>
    <dbReference type="NCBI Taxonomy" id="2654337"/>
    <lineage>
        <taxon>Bacteria</taxon>
        <taxon>Bacillati</taxon>
        <taxon>Actinomycetota</taxon>
        <taxon>Actinomycetes</taxon>
        <taxon>Kitasatosporales</taxon>
        <taxon>Streptomycetaceae</taxon>
        <taxon>Streptomyces</taxon>
    </lineage>
</organism>
<protein>
    <submittedName>
        <fullName evidence="1">GIY-YIG nuclease family protein</fullName>
    </submittedName>
</protein>
<reference evidence="1 2" key="1">
    <citation type="submission" date="2019-10" db="EMBL/GenBank/DDBJ databases">
        <title>Streptomyces tenebrisbrunneis sp.nov., an endogenous actinomycete isolated from of Lycium ruthenicum.</title>
        <authorList>
            <person name="Ma L."/>
        </authorList>
    </citation>
    <scope>NUCLEOTIDE SEQUENCE [LARGE SCALE GENOMIC DNA]</scope>
    <source>
        <strain evidence="1 2">TRM 66187</strain>
    </source>
</reference>
<evidence type="ECO:0000313" key="1">
    <source>
        <dbReference type="EMBL" id="KAF4408624.1"/>
    </source>
</evidence>
<comment type="caution">
    <text evidence="1">The sequence shown here is derived from an EMBL/GenBank/DDBJ whole genome shotgun (WGS) entry which is preliminary data.</text>
</comment>